<feature type="domain" description="PPM-type phosphatase" evidence="1">
    <location>
        <begin position="4"/>
        <end position="264"/>
    </location>
</feature>
<accession>A0A0B6WVS0</accession>
<evidence type="ECO:0000313" key="3">
    <source>
        <dbReference type="Proteomes" id="UP000031518"/>
    </source>
</evidence>
<dbReference type="AlphaFoldDB" id="A0A0B6WVS0"/>
<dbReference type="Proteomes" id="UP000031518">
    <property type="component" value="Unassembled WGS sequence"/>
</dbReference>
<dbReference type="SUPFAM" id="SSF81606">
    <property type="entry name" value="PP2C-like"/>
    <property type="match status" value="1"/>
</dbReference>
<dbReference type="GO" id="GO:0004722">
    <property type="term" value="F:protein serine/threonine phosphatase activity"/>
    <property type="evidence" value="ECO:0007669"/>
    <property type="project" value="UniProtKB-EC"/>
</dbReference>
<dbReference type="InterPro" id="IPR001932">
    <property type="entry name" value="PPM-type_phosphatase-like_dom"/>
</dbReference>
<dbReference type="STRING" id="454194.PYK22_00217"/>
<evidence type="ECO:0000313" key="2">
    <source>
        <dbReference type="EMBL" id="CDM64225.1"/>
    </source>
</evidence>
<dbReference type="EMBL" id="CBXV010000001">
    <property type="protein sequence ID" value="CDM64225.1"/>
    <property type="molecule type" value="Genomic_DNA"/>
</dbReference>
<evidence type="ECO:0000259" key="1">
    <source>
        <dbReference type="PROSITE" id="PS51746"/>
    </source>
</evidence>
<dbReference type="EC" id="3.1.3.16" evidence="2"/>
<organism evidence="2 3">
    <name type="scientific">Pyrinomonas methylaliphatogenes</name>
    <dbReference type="NCBI Taxonomy" id="454194"/>
    <lineage>
        <taxon>Bacteria</taxon>
        <taxon>Pseudomonadati</taxon>
        <taxon>Acidobacteriota</taxon>
        <taxon>Blastocatellia</taxon>
        <taxon>Blastocatellales</taxon>
        <taxon>Pyrinomonadaceae</taxon>
        <taxon>Pyrinomonas</taxon>
    </lineage>
</organism>
<dbReference type="PROSITE" id="PS51746">
    <property type="entry name" value="PPM_2"/>
    <property type="match status" value="1"/>
</dbReference>
<dbReference type="SMART" id="SM00331">
    <property type="entry name" value="PP2C_SIG"/>
    <property type="match status" value="1"/>
</dbReference>
<dbReference type="InterPro" id="IPR036457">
    <property type="entry name" value="PPM-type-like_dom_sf"/>
</dbReference>
<reference evidence="2 3" key="1">
    <citation type="submission" date="2013-12" db="EMBL/GenBank/DDBJ databases">
        <authorList>
            <person name="Stott M."/>
        </authorList>
    </citation>
    <scope>NUCLEOTIDE SEQUENCE [LARGE SCALE GENOMIC DNA]</scope>
    <source>
        <strain evidence="2 3">K22</strain>
    </source>
</reference>
<proteinExistence type="predicted"/>
<reference evidence="2 3" key="2">
    <citation type="submission" date="2015-01" db="EMBL/GenBank/DDBJ databases">
        <title>Complete genome sequence of Pyrinomonas methylaliphatogenes type strain K22T.</title>
        <authorList>
            <person name="Lee K.C.Y."/>
            <person name="Power J.F."/>
            <person name="Dunfield P.F."/>
            <person name="Morgan X.C."/>
            <person name="Huttenhower C."/>
            <person name="Stott M.B."/>
        </authorList>
    </citation>
    <scope>NUCLEOTIDE SEQUENCE [LARGE SCALE GENOMIC DNA]</scope>
    <source>
        <strain evidence="2 3">K22</strain>
    </source>
</reference>
<dbReference type="PANTHER" id="PTHR47992">
    <property type="entry name" value="PROTEIN PHOSPHATASE"/>
    <property type="match status" value="1"/>
</dbReference>
<name>A0A0B6WVS0_9BACT</name>
<dbReference type="Gene3D" id="3.60.40.10">
    <property type="entry name" value="PPM-type phosphatase domain"/>
    <property type="match status" value="1"/>
</dbReference>
<gene>
    <name evidence="2" type="ORF">PYK22_00217</name>
</gene>
<protein>
    <submittedName>
        <fullName evidence="2">Serine/threonine protein phosphatase</fullName>
        <ecNumber evidence="2">3.1.3.16</ecNumber>
    </submittedName>
</protein>
<dbReference type="CDD" id="cd00143">
    <property type="entry name" value="PP2Cc"/>
    <property type="match status" value="1"/>
</dbReference>
<keyword evidence="3" id="KW-1185">Reference proteome</keyword>
<keyword evidence="2" id="KW-0378">Hydrolase</keyword>
<sequence>MIAEVYAKTDIGRTRKNNEDNFLVLDLHTGRALTASEGSFPPEMRRLEVGPEGIVLAVSDGMGGALAGDIASRMAVESVRDRLAMESRSERPLLERLREAVLYANLAIHRRSLNDPCCNGMGATFTGAAIKRGELGLIQIGDSRAYLIRGAQIKLLTRDQSLVQRLIDMGQITEEEARIHMFRNVILQALGAQREINPVTGKLKLRESDTLLLCSDGLSNKLEAEELFDTLNRATDLQAAGEALIERANQRGGEDNITLILARFTGDELKVAESNEITVEEETHFDEIPEELLKLL</sequence>
<dbReference type="Pfam" id="PF13672">
    <property type="entry name" value="PP2C_2"/>
    <property type="match status" value="1"/>
</dbReference>
<dbReference type="SMART" id="SM00332">
    <property type="entry name" value="PP2Cc"/>
    <property type="match status" value="1"/>
</dbReference>
<dbReference type="InterPro" id="IPR015655">
    <property type="entry name" value="PP2C"/>
</dbReference>